<sequence>MLLLTISIHRVQWHFCPDLFLSSILFKTKAPAFASQTRPKKVRKREACRVRFSNCRTSLHQYQVVWRKLPTAFDELPKIYGMKLWA</sequence>
<evidence type="ECO:0000313" key="2">
    <source>
        <dbReference type="Proteomes" id="UP000250321"/>
    </source>
</evidence>
<evidence type="ECO:0000313" key="1">
    <source>
        <dbReference type="EMBL" id="PQP95675.1"/>
    </source>
</evidence>
<reference evidence="1 2" key="1">
    <citation type="submission" date="2018-02" db="EMBL/GenBank/DDBJ databases">
        <title>Draft genome of wild Prunus yedoensis var. nudiflora.</title>
        <authorList>
            <person name="Baek S."/>
            <person name="Kim J.-H."/>
            <person name="Choi K."/>
            <person name="Kim G.-B."/>
            <person name="Cho A."/>
            <person name="Jang H."/>
            <person name="Shin C.-H."/>
            <person name="Yu H.-J."/>
            <person name="Mun J.-H."/>
        </authorList>
    </citation>
    <scope>NUCLEOTIDE SEQUENCE [LARGE SCALE GENOMIC DNA]</scope>
    <source>
        <strain evidence="2">cv. Jeju island</strain>
        <tissue evidence="1">Leaf</tissue>
    </source>
</reference>
<proteinExistence type="predicted"/>
<dbReference type="AlphaFoldDB" id="A0A314Z1Y6"/>
<dbReference type="EMBL" id="PJQY01002205">
    <property type="protein sequence ID" value="PQP95675.1"/>
    <property type="molecule type" value="Genomic_DNA"/>
</dbReference>
<name>A0A314Z1Y6_PRUYE</name>
<dbReference type="Proteomes" id="UP000250321">
    <property type="component" value="Unassembled WGS sequence"/>
</dbReference>
<gene>
    <name evidence="1" type="ORF">Pyn_08277</name>
</gene>
<keyword evidence="2" id="KW-1185">Reference proteome</keyword>
<protein>
    <submittedName>
        <fullName evidence="1">Uncharacterized protein</fullName>
    </submittedName>
</protein>
<accession>A0A314Z1Y6</accession>
<comment type="caution">
    <text evidence="1">The sequence shown here is derived from an EMBL/GenBank/DDBJ whole genome shotgun (WGS) entry which is preliminary data.</text>
</comment>
<dbReference type="Gene3D" id="3.10.20.10">
    <property type="match status" value="1"/>
</dbReference>
<organism evidence="1 2">
    <name type="scientific">Prunus yedoensis var. nudiflora</name>
    <dbReference type="NCBI Taxonomy" id="2094558"/>
    <lineage>
        <taxon>Eukaryota</taxon>
        <taxon>Viridiplantae</taxon>
        <taxon>Streptophyta</taxon>
        <taxon>Embryophyta</taxon>
        <taxon>Tracheophyta</taxon>
        <taxon>Spermatophyta</taxon>
        <taxon>Magnoliopsida</taxon>
        <taxon>eudicotyledons</taxon>
        <taxon>Gunneridae</taxon>
        <taxon>Pentapetalae</taxon>
        <taxon>rosids</taxon>
        <taxon>fabids</taxon>
        <taxon>Rosales</taxon>
        <taxon>Rosaceae</taxon>
        <taxon>Amygdaloideae</taxon>
        <taxon>Amygdaleae</taxon>
        <taxon>Prunus</taxon>
    </lineage>
</organism>